<evidence type="ECO:0000256" key="3">
    <source>
        <dbReference type="ARBA" id="ARBA00007164"/>
    </source>
</evidence>
<keyword evidence="5 18" id="KW-0121">Carboxypeptidase</keyword>
<dbReference type="GO" id="GO:0006508">
    <property type="term" value="P:proteolysis"/>
    <property type="evidence" value="ECO:0007669"/>
    <property type="project" value="UniProtKB-KW"/>
</dbReference>
<dbReference type="SUPFAM" id="SSF56601">
    <property type="entry name" value="beta-lactamase/transpeptidase-like"/>
    <property type="match status" value="1"/>
</dbReference>
<dbReference type="GO" id="GO:0071555">
    <property type="term" value="P:cell wall organization"/>
    <property type="evidence" value="ECO:0007669"/>
    <property type="project" value="UniProtKB-KW"/>
</dbReference>
<dbReference type="GO" id="GO:0009002">
    <property type="term" value="F:serine-type D-Ala-D-Ala carboxypeptidase activity"/>
    <property type="evidence" value="ECO:0007669"/>
    <property type="project" value="UniProtKB-EC"/>
</dbReference>
<dbReference type="GO" id="GO:0008360">
    <property type="term" value="P:regulation of cell shape"/>
    <property type="evidence" value="ECO:0007669"/>
    <property type="project" value="UniProtKB-KW"/>
</dbReference>
<dbReference type="KEGG" id="lact:D7I46_09995"/>
<comment type="pathway">
    <text evidence="2">Cell wall biogenesis; peptidoglycan biosynthesis.</text>
</comment>
<gene>
    <name evidence="18" type="ORF">D7I46_09995</name>
</gene>
<evidence type="ECO:0000256" key="4">
    <source>
        <dbReference type="ARBA" id="ARBA00012448"/>
    </source>
</evidence>
<dbReference type="InterPro" id="IPR018044">
    <property type="entry name" value="Peptidase_S11"/>
</dbReference>
<name>A0A387BC61_9LACT</name>
<evidence type="ECO:0000256" key="5">
    <source>
        <dbReference type="ARBA" id="ARBA00022645"/>
    </source>
</evidence>
<feature type="domain" description="Peptidase S11 D-Ala-D-Ala carboxypeptidase A C-terminal" evidence="17">
    <location>
        <begin position="308"/>
        <end position="415"/>
    </location>
</feature>
<evidence type="ECO:0000256" key="16">
    <source>
        <dbReference type="SAM" id="SignalP"/>
    </source>
</evidence>
<dbReference type="InterPro" id="IPR015956">
    <property type="entry name" value="Peniciliin-bd_prot_C_sf"/>
</dbReference>
<evidence type="ECO:0000313" key="19">
    <source>
        <dbReference type="Proteomes" id="UP000269374"/>
    </source>
</evidence>
<evidence type="ECO:0000256" key="1">
    <source>
        <dbReference type="ARBA" id="ARBA00003217"/>
    </source>
</evidence>
<dbReference type="PANTHER" id="PTHR21581:SF11">
    <property type="entry name" value="D-ALANYL-D-ALANINE CARBOXYPEPTIDASE DACA"/>
    <property type="match status" value="1"/>
</dbReference>
<dbReference type="EMBL" id="CP032627">
    <property type="protein sequence ID" value="AYG01383.1"/>
    <property type="molecule type" value="Genomic_DNA"/>
</dbReference>
<keyword evidence="8" id="KW-0378">Hydrolase</keyword>
<keyword evidence="10" id="KW-0573">Peptidoglycan synthesis</keyword>
<sequence>MKKIAILLCTLLTALSVLTGISVSAATPSSNNFSVAAKSAIAVDASSGKILYAQNADDSSTAIASVTKLLTAYLVYKDIAEGKLSWTTKVPISQYAYDLTQNSNASNIPLAKDETYTVKDLMNALLIPSANSAAVALAEKVAGSEPKFVDMMTAQMKAWGINDTHLVNASGLPNDDLNGHIYPDSSNTATNTMSAKAVAVLSYHLIKDYPQVLDITKQVQLPFDAGGKTQTTLTNTNQMLKGFTNSRAGVDGLKTGSTSFQIDCFAGTTTQNGFRIITVILDADNPAVDNSTPFTLTNQLMNYVYGHWCTASLTQKGKAIKDFDKISLTDGKQKSVNLVAGETINPVVPFATDGSADLKSLSIKYSQKKTKTIEAPVTKGQKIVTVSASLKDKLGYLPGSSTAQFSLIAKNDVEKSNPLKVFWNHFVIFVNEKL</sequence>
<feature type="active site" description="Proton acceptor" evidence="13">
    <location>
        <position position="68"/>
    </location>
</feature>
<feature type="binding site" evidence="14">
    <location>
        <position position="254"/>
    </location>
    <ligand>
        <name>substrate</name>
    </ligand>
</feature>
<comment type="function">
    <text evidence="1">Removes C-terminal D-alanyl residues from sugar-peptide cell wall precursors.</text>
</comment>
<evidence type="ECO:0000256" key="2">
    <source>
        <dbReference type="ARBA" id="ARBA00004752"/>
    </source>
</evidence>
<dbReference type="Proteomes" id="UP000269374">
    <property type="component" value="Chromosome"/>
</dbReference>
<dbReference type="SUPFAM" id="SSF69189">
    <property type="entry name" value="Penicillin-binding protein associated domain"/>
    <property type="match status" value="1"/>
</dbReference>
<dbReference type="AlphaFoldDB" id="A0A387BC61"/>
<feature type="chain" id="PRO_5017205618" description="serine-type D-Ala-D-Ala carboxypeptidase" evidence="16">
    <location>
        <begin position="26"/>
        <end position="434"/>
    </location>
</feature>
<keyword evidence="6" id="KW-0645">Protease</keyword>
<dbReference type="Gene3D" id="2.60.410.10">
    <property type="entry name" value="D-Ala-D-Ala carboxypeptidase, C-terminal domain"/>
    <property type="match status" value="1"/>
</dbReference>
<comment type="catalytic activity">
    <reaction evidence="12">
        <text>Preferential cleavage: (Ac)2-L-Lys-D-Ala-|-D-Ala. Also transpeptidation of peptidyl-alanyl moieties that are N-acyl substituents of D-alanine.</text>
        <dbReference type="EC" id="3.4.16.4"/>
    </reaction>
</comment>
<protein>
    <recommendedName>
        <fullName evidence="4">serine-type D-Ala-D-Ala carboxypeptidase</fullName>
        <ecNumber evidence="4">3.4.16.4</ecNumber>
    </recommendedName>
</protein>
<keyword evidence="7 16" id="KW-0732">Signal</keyword>
<evidence type="ECO:0000256" key="11">
    <source>
        <dbReference type="ARBA" id="ARBA00023316"/>
    </source>
</evidence>
<evidence type="ECO:0000259" key="17">
    <source>
        <dbReference type="SMART" id="SM00936"/>
    </source>
</evidence>
<evidence type="ECO:0000256" key="12">
    <source>
        <dbReference type="ARBA" id="ARBA00034000"/>
    </source>
</evidence>
<feature type="signal peptide" evidence="16">
    <location>
        <begin position="1"/>
        <end position="25"/>
    </location>
</feature>
<dbReference type="Pfam" id="PF00768">
    <property type="entry name" value="Peptidase_S11"/>
    <property type="match status" value="1"/>
</dbReference>
<evidence type="ECO:0000256" key="6">
    <source>
        <dbReference type="ARBA" id="ARBA00022670"/>
    </source>
</evidence>
<dbReference type="GO" id="GO:0009252">
    <property type="term" value="P:peptidoglycan biosynthetic process"/>
    <property type="evidence" value="ECO:0007669"/>
    <property type="project" value="UniProtKB-UniPathway"/>
</dbReference>
<keyword evidence="19" id="KW-1185">Reference proteome</keyword>
<evidence type="ECO:0000256" key="10">
    <source>
        <dbReference type="ARBA" id="ARBA00022984"/>
    </source>
</evidence>
<dbReference type="Pfam" id="PF07943">
    <property type="entry name" value="PBP5_C"/>
    <property type="match status" value="1"/>
</dbReference>
<dbReference type="InterPro" id="IPR037167">
    <property type="entry name" value="Peptidase_S11_C_sf"/>
</dbReference>
<dbReference type="PANTHER" id="PTHR21581">
    <property type="entry name" value="D-ALANYL-D-ALANINE CARBOXYPEPTIDASE"/>
    <property type="match status" value="1"/>
</dbReference>
<dbReference type="EC" id="3.4.16.4" evidence="4"/>
<evidence type="ECO:0000256" key="13">
    <source>
        <dbReference type="PIRSR" id="PIRSR618044-1"/>
    </source>
</evidence>
<dbReference type="OrthoDB" id="9791132at2"/>
<feature type="active site" description="Acyl-ester intermediate" evidence="13">
    <location>
        <position position="65"/>
    </location>
</feature>
<evidence type="ECO:0000256" key="9">
    <source>
        <dbReference type="ARBA" id="ARBA00022960"/>
    </source>
</evidence>
<dbReference type="InterPro" id="IPR001967">
    <property type="entry name" value="Peptidase_S11_N"/>
</dbReference>
<dbReference type="InterPro" id="IPR012338">
    <property type="entry name" value="Beta-lactam/transpept-like"/>
</dbReference>
<evidence type="ECO:0000256" key="15">
    <source>
        <dbReference type="RuleBase" id="RU004016"/>
    </source>
</evidence>
<dbReference type="InterPro" id="IPR012907">
    <property type="entry name" value="Peptidase_S11_C"/>
</dbReference>
<evidence type="ECO:0000313" key="18">
    <source>
        <dbReference type="EMBL" id="AYG01383.1"/>
    </source>
</evidence>
<keyword evidence="11" id="KW-0961">Cell wall biogenesis/degradation</keyword>
<dbReference type="Gene3D" id="3.40.710.10">
    <property type="entry name" value="DD-peptidase/beta-lactamase superfamily"/>
    <property type="match status" value="1"/>
</dbReference>
<evidence type="ECO:0000256" key="14">
    <source>
        <dbReference type="PIRSR" id="PIRSR618044-2"/>
    </source>
</evidence>
<dbReference type="PRINTS" id="PR00725">
    <property type="entry name" value="DADACBPTASE1"/>
</dbReference>
<feature type="active site" evidence="13">
    <location>
        <position position="129"/>
    </location>
</feature>
<proteinExistence type="inferred from homology"/>
<evidence type="ECO:0000256" key="8">
    <source>
        <dbReference type="ARBA" id="ARBA00022801"/>
    </source>
</evidence>
<comment type="similarity">
    <text evidence="3 15">Belongs to the peptidase S11 family.</text>
</comment>
<reference evidence="18 19" key="1">
    <citation type="submission" date="2018-09" db="EMBL/GenBank/DDBJ databases">
        <title>Genome sequencing of strain 1JSPR-7.</title>
        <authorList>
            <person name="Heo J."/>
            <person name="Kim S.-J."/>
            <person name="Kwon S.-W."/>
        </authorList>
    </citation>
    <scope>NUCLEOTIDE SEQUENCE [LARGE SCALE GENOMIC DNA]</scope>
    <source>
        <strain evidence="18 19">1JSPR-7</strain>
    </source>
</reference>
<dbReference type="UniPathway" id="UPA00219"/>
<dbReference type="RefSeq" id="WP_120772756.1">
    <property type="nucleotide sequence ID" value="NZ_CP032627.1"/>
</dbReference>
<dbReference type="SMART" id="SM00936">
    <property type="entry name" value="PBP5_C"/>
    <property type="match status" value="1"/>
</dbReference>
<keyword evidence="9" id="KW-0133">Cell shape</keyword>
<organism evidence="18 19">
    <name type="scientific">Lactococcus allomyrinae</name>
    <dbReference type="NCBI Taxonomy" id="2419773"/>
    <lineage>
        <taxon>Bacteria</taxon>
        <taxon>Bacillati</taxon>
        <taxon>Bacillota</taxon>
        <taxon>Bacilli</taxon>
        <taxon>Lactobacillales</taxon>
        <taxon>Streptococcaceae</taxon>
        <taxon>Lactococcus</taxon>
    </lineage>
</organism>
<accession>A0A387BC61</accession>
<evidence type="ECO:0000256" key="7">
    <source>
        <dbReference type="ARBA" id="ARBA00022729"/>
    </source>
</evidence>